<dbReference type="AlphaFoldDB" id="A0A370GJQ2"/>
<keyword evidence="2" id="KW-1185">Reference proteome</keyword>
<dbReference type="Proteomes" id="UP000255355">
    <property type="component" value="Unassembled WGS sequence"/>
</dbReference>
<comment type="caution">
    <text evidence="1">The sequence shown here is derived from an EMBL/GenBank/DDBJ whole genome shotgun (WGS) entry which is preliminary data.</text>
</comment>
<reference evidence="1 2" key="1">
    <citation type="submission" date="2018-07" db="EMBL/GenBank/DDBJ databases">
        <title>Genomic Encyclopedia of Type Strains, Phase IV (KMG-IV): sequencing the most valuable type-strain genomes for metagenomic binning, comparative biology and taxonomic classification.</title>
        <authorList>
            <person name="Goeker M."/>
        </authorList>
    </citation>
    <scope>NUCLEOTIDE SEQUENCE [LARGE SCALE GENOMIC DNA]</scope>
    <source>
        <strain evidence="1 2">DSM 44952</strain>
    </source>
</reference>
<evidence type="ECO:0000313" key="1">
    <source>
        <dbReference type="EMBL" id="RDI43857.1"/>
    </source>
</evidence>
<name>A0A370GJQ2_9NOCA</name>
<sequence length="90" mass="10252">MTLILVSRWEVRPSDTELDVLCCLARFTRAVSIPQLTRGQLTISAAKALRRLAERGFVKTGVAHRNGRAEPVWWLTNDGRLLHDQLNQTR</sequence>
<dbReference type="EMBL" id="QQAZ01000018">
    <property type="protein sequence ID" value="RDI43857.1"/>
    <property type="molecule type" value="Genomic_DNA"/>
</dbReference>
<proteinExistence type="predicted"/>
<accession>A0A370GJQ2</accession>
<organism evidence="1 2">
    <name type="scientific">Nocardia mexicana</name>
    <dbReference type="NCBI Taxonomy" id="279262"/>
    <lineage>
        <taxon>Bacteria</taxon>
        <taxon>Bacillati</taxon>
        <taxon>Actinomycetota</taxon>
        <taxon>Actinomycetes</taxon>
        <taxon>Mycobacteriales</taxon>
        <taxon>Nocardiaceae</taxon>
        <taxon>Nocardia</taxon>
    </lineage>
</organism>
<dbReference type="STRING" id="1210089.GCA_001613165_04935"/>
<protein>
    <submittedName>
        <fullName evidence="1">Uncharacterized protein</fullName>
    </submittedName>
</protein>
<evidence type="ECO:0000313" key="2">
    <source>
        <dbReference type="Proteomes" id="UP000255355"/>
    </source>
</evidence>
<dbReference type="RefSeq" id="WP_068024051.1">
    <property type="nucleotide sequence ID" value="NZ_QQAZ01000018.1"/>
</dbReference>
<gene>
    <name evidence="1" type="ORF">DFR68_11837</name>
</gene>
<dbReference type="OrthoDB" id="9899799at2"/>